<organism evidence="1">
    <name type="scientific">Glycine max</name>
    <name type="common">Soybean</name>
    <name type="synonym">Glycine hispida</name>
    <dbReference type="NCBI Taxonomy" id="3847"/>
    <lineage>
        <taxon>Eukaryota</taxon>
        <taxon>Viridiplantae</taxon>
        <taxon>Streptophyta</taxon>
        <taxon>Embryophyta</taxon>
        <taxon>Tracheophyta</taxon>
        <taxon>Spermatophyta</taxon>
        <taxon>Magnoliopsida</taxon>
        <taxon>eudicotyledons</taxon>
        <taxon>Gunneridae</taxon>
        <taxon>Pentapetalae</taxon>
        <taxon>rosids</taxon>
        <taxon>fabids</taxon>
        <taxon>Fabales</taxon>
        <taxon>Fabaceae</taxon>
        <taxon>Papilionoideae</taxon>
        <taxon>50 kb inversion clade</taxon>
        <taxon>NPAAA clade</taxon>
        <taxon>indigoferoid/millettioid clade</taxon>
        <taxon>Phaseoleae</taxon>
        <taxon>Glycine</taxon>
        <taxon>Glycine subgen. Soja</taxon>
    </lineage>
</organism>
<evidence type="ECO:0000313" key="1">
    <source>
        <dbReference type="EMBL" id="ACU21452.1"/>
    </source>
</evidence>
<name>C6TI00_SOYBN</name>
<protein>
    <submittedName>
        <fullName evidence="1">Uncharacterized protein</fullName>
    </submittedName>
</protein>
<sequence>MAAIFSSSLFASSPLPKPLSSSYSRIHTAPQLFRARSSLLQDNEKKVIVHDSFPSKTSPLHTADKSTGGDSINTSAFEKRIIKVEQSVNIFLTDSVIKILDTLYHDRHYARFFVLETICEGSLLCLYVSSPHV</sequence>
<dbReference type="AlphaFoldDB" id="C6TI00"/>
<reference evidence="1" key="1">
    <citation type="submission" date="2009-08" db="EMBL/GenBank/DDBJ databases">
        <authorList>
            <person name="Cheung F."/>
            <person name="Xiao Y."/>
            <person name="Chan A."/>
            <person name="Moskal W."/>
            <person name="Town C.D."/>
        </authorList>
    </citation>
    <scope>NUCLEOTIDE SEQUENCE</scope>
</reference>
<dbReference type="EMBL" id="BT097278">
    <property type="protein sequence ID" value="ACU21452.1"/>
    <property type="molecule type" value="mRNA"/>
</dbReference>
<accession>C6TI00</accession>
<dbReference type="ExpressionAtlas" id="C6TI00">
    <property type="expression patterns" value="baseline and differential"/>
</dbReference>
<proteinExistence type="evidence at transcript level"/>